<dbReference type="GO" id="GO:0005524">
    <property type="term" value="F:ATP binding"/>
    <property type="evidence" value="ECO:0007669"/>
    <property type="project" value="UniProtKB-KW"/>
</dbReference>
<keyword evidence="4" id="KW-0418">Kinase</keyword>
<evidence type="ECO:0000256" key="4">
    <source>
        <dbReference type="ARBA" id="ARBA00022777"/>
    </source>
</evidence>
<dbReference type="GO" id="GO:0004631">
    <property type="term" value="F:phosphomevalonate kinase activity"/>
    <property type="evidence" value="ECO:0007669"/>
    <property type="project" value="TreeGrafter"/>
</dbReference>
<dbReference type="InterPro" id="IPR035102">
    <property type="entry name" value="Phosphomevalonate_kinase"/>
</dbReference>
<dbReference type="GO" id="GO:0010142">
    <property type="term" value="P:farnesyl diphosphate biosynthetic process, mevalonate pathway"/>
    <property type="evidence" value="ECO:0007669"/>
    <property type="project" value="TreeGrafter"/>
</dbReference>
<comment type="pathway">
    <text evidence="1">Isoprenoid biosynthesis; isopentenyl diphosphate biosynthesis via mevalonate pathway.</text>
</comment>
<reference evidence="6" key="1">
    <citation type="journal article" date="2016" name="Nat. Genet.">
        <title>The genome sequences of Arachis duranensis and Arachis ipaensis, the diploid ancestors of cultivated peanut.</title>
        <authorList>
            <person name="Bertioli D.J."/>
            <person name="Cannon S.B."/>
            <person name="Froenicke L."/>
            <person name="Huang G."/>
            <person name="Farmer A.D."/>
            <person name="Cannon E.K."/>
            <person name="Liu X."/>
            <person name="Gao D."/>
            <person name="Clevenger J."/>
            <person name="Dash S."/>
            <person name="Ren L."/>
            <person name="Moretzsohn M.C."/>
            <person name="Shirasawa K."/>
            <person name="Huang W."/>
            <person name="Vidigal B."/>
            <person name="Abernathy B."/>
            <person name="Chu Y."/>
            <person name="Niederhuth C.E."/>
            <person name="Umale P."/>
            <person name="Araujo A.C."/>
            <person name="Kozik A."/>
            <person name="Kim K.D."/>
            <person name="Burow M.D."/>
            <person name="Varshney R.K."/>
            <person name="Wang X."/>
            <person name="Zhang X."/>
            <person name="Barkley N."/>
            <person name="Guimaraes P.M."/>
            <person name="Isobe S."/>
            <person name="Guo B."/>
            <person name="Liao B."/>
            <person name="Stalker H.T."/>
            <person name="Schmitz R.J."/>
            <person name="Scheffler B.E."/>
            <person name="Leal-Bertioli S.C."/>
            <person name="Xun X."/>
            <person name="Jackson S.A."/>
            <person name="Michelmore R."/>
            <person name="Ozias-Akins P."/>
        </authorList>
    </citation>
    <scope>NUCLEOTIDE SEQUENCE [LARGE SCALE GENOMIC DNA]</scope>
    <source>
        <strain evidence="6">cv. V14167</strain>
    </source>
</reference>
<gene>
    <name evidence="7" type="primary">LOC107465774</name>
</gene>
<dbReference type="RefSeq" id="XP_052110724.1">
    <property type="nucleotide sequence ID" value="XM_052254764.1"/>
</dbReference>
<sequence>MLGIRYHMRLMGEAAGVPIEPESQTKLLDVTLNLEGVLLAGVPGAGAGGFDAVFAVTLGDSSSNVTKTWSSLNVLALLVKEDPCGVSLESVDPRTNKITSAVSSIHIE</sequence>
<evidence type="ECO:0000256" key="3">
    <source>
        <dbReference type="ARBA" id="ARBA00022741"/>
    </source>
</evidence>
<evidence type="ECO:0000256" key="2">
    <source>
        <dbReference type="ARBA" id="ARBA00022679"/>
    </source>
</evidence>
<keyword evidence="5" id="KW-0067">ATP-binding</keyword>
<dbReference type="PANTHER" id="PTHR31814">
    <property type="match status" value="1"/>
</dbReference>
<proteinExistence type="predicted"/>
<evidence type="ECO:0000313" key="7">
    <source>
        <dbReference type="RefSeq" id="XP_052110724.1"/>
    </source>
</evidence>
<dbReference type="GO" id="GO:0005777">
    <property type="term" value="C:peroxisome"/>
    <property type="evidence" value="ECO:0007669"/>
    <property type="project" value="TreeGrafter"/>
</dbReference>
<evidence type="ECO:0000256" key="1">
    <source>
        <dbReference type="ARBA" id="ARBA00005092"/>
    </source>
</evidence>
<dbReference type="Proteomes" id="UP000515211">
    <property type="component" value="Chromosome 9"/>
</dbReference>
<protein>
    <submittedName>
        <fullName evidence="7">Phosphomevalonate kinase, peroxisomal-like</fullName>
    </submittedName>
</protein>
<evidence type="ECO:0000256" key="5">
    <source>
        <dbReference type="ARBA" id="ARBA00022840"/>
    </source>
</evidence>
<keyword evidence="2" id="KW-0808">Transferase</keyword>
<name>A0A9C6THK2_ARADU</name>
<dbReference type="PANTHER" id="PTHR31814:SF2">
    <property type="entry name" value="PHOSPHOMEVALONATE KINASE"/>
    <property type="match status" value="1"/>
</dbReference>
<dbReference type="GO" id="GO:0019287">
    <property type="term" value="P:isopentenyl diphosphate biosynthetic process, mevalonate pathway"/>
    <property type="evidence" value="ECO:0007669"/>
    <property type="project" value="TreeGrafter"/>
</dbReference>
<keyword evidence="3" id="KW-0547">Nucleotide-binding</keyword>
<keyword evidence="6" id="KW-1185">Reference proteome</keyword>
<reference evidence="7" key="2">
    <citation type="submission" date="2025-08" db="UniProtKB">
        <authorList>
            <consortium name="RefSeq"/>
        </authorList>
    </citation>
    <scope>IDENTIFICATION</scope>
    <source>
        <tissue evidence="7">Whole plant</tissue>
    </source>
</reference>
<dbReference type="KEGG" id="adu:107465774"/>
<dbReference type="AlphaFoldDB" id="A0A9C6THK2"/>
<dbReference type="GeneID" id="107465774"/>
<organism evidence="6 7">
    <name type="scientific">Arachis duranensis</name>
    <name type="common">Wild peanut</name>
    <dbReference type="NCBI Taxonomy" id="130453"/>
    <lineage>
        <taxon>Eukaryota</taxon>
        <taxon>Viridiplantae</taxon>
        <taxon>Streptophyta</taxon>
        <taxon>Embryophyta</taxon>
        <taxon>Tracheophyta</taxon>
        <taxon>Spermatophyta</taxon>
        <taxon>Magnoliopsida</taxon>
        <taxon>eudicotyledons</taxon>
        <taxon>Gunneridae</taxon>
        <taxon>Pentapetalae</taxon>
        <taxon>rosids</taxon>
        <taxon>fabids</taxon>
        <taxon>Fabales</taxon>
        <taxon>Fabaceae</taxon>
        <taxon>Papilionoideae</taxon>
        <taxon>50 kb inversion clade</taxon>
        <taxon>dalbergioids sensu lato</taxon>
        <taxon>Dalbergieae</taxon>
        <taxon>Pterocarpus clade</taxon>
        <taxon>Arachis</taxon>
    </lineage>
</organism>
<accession>A0A9C6THK2</accession>
<evidence type="ECO:0000313" key="6">
    <source>
        <dbReference type="Proteomes" id="UP000515211"/>
    </source>
</evidence>